<dbReference type="AlphaFoldDB" id="A0A4U5LZV2"/>
<evidence type="ECO:0000313" key="3">
    <source>
        <dbReference type="EMBL" id="TKR61894.1"/>
    </source>
</evidence>
<gene>
    <name evidence="3" type="ORF">L596_028944</name>
</gene>
<evidence type="ECO:0000256" key="1">
    <source>
        <dbReference type="SAM" id="MobiDB-lite"/>
    </source>
</evidence>
<sequence length="180" mass="19232">MKLQIVFFVVLFAFFVAEACSPNPSGGGSSTPVMSSSSGASSSSSVSSTTLSSTTSSDKPKPEDVKSRKRRETNDIYGVFEDDVTTIVYTNFTFGSDDTNAKNAEFVMKNVANVVGETDSYVKKSLKNANGKLAIVEDTNGDNFCDVAAVVGYTVTRRVQEIDGVDVACNGNFIATFKKH</sequence>
<proteinExistence type="predicted"/>
<feature type="signal peptide" evidence="2">
    <location>
        <begin position="1"/>
        <end position="19"/>
    </location>
</feature>
<protein>
    <submittedName>
        <fullName evidence="3">Uncharacterized protein</fullName>
    </submittedName>
</protein>
<reference evidence="3 4" key="1">
    <citation type="journal article" date="2015" name="Genome Biol.">
        <title>Comparative genomics of Steinernema reveals deeply conserved gene regulatory networks.</title>
        <authorList>
            <person name="Dillman A.R."/>
            <person name="Macchietto M."/>
            <person name="Porter C.F."/>
            <person name="Rogers A."/>
            <person name="Williams B."/>
            <person name="Antoshechkin I."/>
            <person name="Lee M.M."/>
            <person name="Goodwin Z."/>
            <person name="Lu X."/>
            <person name="Lewis E.E."/>
            <person name="Goodrich-Blair H."/>
            <person name="Stock S.P."/>
            <person name="Adams B.J."/>
            <person name="Sternberg P.W."/>
            <person name="Mortazavi A."/>
        </authorList>
    </citation>
    <scope>NUCLEOTIDE SEQUENCE [LARGE SCALE GENOMIC DNA]</scope>
    <source>
        <strain evidence="3 4">ALL</strain>
    </source>
</reference>
<evidence type="ECO:0000256" key="2">
    <source>
        <dbReference type="SAM" id="SignalP"/>
    </source>
</evidence>
<dbReference type="Proteomes" id="UP000298663">
    <property type="component" value="Unassembled WGS sequence"/>
</dbReference>
<keyword evidence="4" id="KW-1185">Reference proteome</keyword>
<dbReference type="EMBL" id="AZBU02000011">
    <property type="protein sequence ID" value="TKR61894.1"/>
    <property type="molecule type" value="Genomic_DNA"/>
</dbReference>
<reference evidence="3 4" key="2">
    <citation type="journal article" date="2019" name="G3 (Bethesda)">
        <title>Hybrid Assembly of the Genome of the Entomopathogenic Nematode Steinernema carpocapsae Identifies the X-Chromosome.</title>
        <authorList>
            <person name="Serra L."/>
            <person name="Macchietto M."/>
            <person name="Macias-Munoz A."/>
            <person name="McGill C.J."/>
            <person name="Rodriguez I.M."/>
            <person name="Rodriguez B."/>
            <person name="Murad R."/>
            <person name="Mortazavi A."/>
        </authorList>
    </citation>
    <scope>NUCLEOTIDE SEQUENCE [LARGE SCALE GENOMIC DNA]</scope>
    <source>
        <strain evidence="3 4">ALL</strain>
    </source>
</reference>
<feature type="region of interest" description="Disordered" evidence="1">
    <location>
        <begin position="23"/>
        <end position="70"/>
    </location>
</feature>
<evidence type="ECO:0000313" key="4">
    <source>
        <dbReference type="Proteomes" id="UP000298663"/>
    </source>
</evidence>
<feature type="chain" id="PRO_5020691922" evidence="2">
    <location>
        <begin position="20"/>
        <end position="180"/>
    </location>
</feature>
<organism evidence="3 4">
    <name type="scientific">Steinernema carpocapsae</name>
    <name type="common">Entomopathogenic nematode</name>
    <dbReference type="NCBI Taxonomy" id="34508"/>
    <lineage>
        <taxon>Eukaryota</taxon>
        <taxon>Metazoa</taxon>
        <taxon>Ecdysozoa</taxon>
        <taxon>Nematoda</taxon>
        <taxon>Chromadorea</taxon>
        <taxon>Rhabditida</taxon>
        <taxon>Tylenchina</taxon>
        <taxon>Panagrolaimomorpha</taxon>
        <taxon>Strongyloidoidea</taxon>
        <taxon>Steinernematidae</taxon>
        <taxon>Steinernema</taxon>
    </lineage>
</organism>
<accession>A0A4U5LZV2</accession>
<feature type="compositionally biased region" description="Low complexity" evidence="1">
    <location>
        <begin position="30"/>
        <end position="57"/>
    </location>
</feature>
<name>A0A4U5LZV2_STECR</name>
<keyword evidence="2" id="KW-0732">Signal</keyword>
<comment type="caution">
    <text evidence="3">The sequence shown here is derived from an EMBL/GenBank/DDBJ whole genome shotgun (WGS) entry which is preliminary data.</text>
</comment>